<sequence>MSTPKKVAACEGNSLSNKKATIPNRIHKTPVIKQTQNAGPYENTRTSRDVKWISSSVRFLIVAQMIFDVTMDKPVRAKKYAPYRSRTKNRILDKIHKGKASHSTRCEYQPACL</sequence>
<proteinExistence type="predicted"/>
<accession>A0A0B7A568</accession>
<evidence type="ECO:0000313" key="1">
    <source>
        <dbReference type="EMBL" id="CEK75115.1"/>
    </source>
</evidence>
<name>A0A0B7A568_9EUPU</name>
<dbReference type="AlphaFoldDB" id="A0A0B7A568"/>
<protein>
    <submittedName>
        <fullName evidence="1">Uncharacterized protein</fullName>
    </submittedName>
</protein>
<dbReference type="EMBL" id="HACG01028250">
    <property type="protein sequence ID" value="CEK75115.1"/>
    <property type="molecule type" value="Transcribed_RNA"/>
</dbReference>
<organism evidence="1">
    <name type="scientific">Arion vulgaris</name>
    <dbReference type="NCBI Taxonomy" id="1028688"/>
    <lineage>
        <taxon>Eukaryota</taxon>
        <taxon>Metazoa</taxon>
        <taxon>Spiralia</taxon>
        <taxon>Lophotrochozoa</taxon>
        <taxon>Mollusca</taxon>
        <taxon>Gastropoda</taxon>
        <taxon>Heterobranchia</taxon>
        <taxon>Euthyneura</taxon>
        <taxon>Panpulmonata</taxon>
        <taxon>Eupulmonata</taxon>
        <taxon>Stylommatophora</taxon>
        <taxon>Helicina</taxon>
        <taxon>Arionoidea</taxon>
        <taxon>Arionidae</taxon>
        <taxon>Arion</taxon>
    </lineage>
</organism>
<gene>
    <name evidence="1" type="primary">ORF94072</name>
</gene>
<reference evidence="1" key="1">
    <citation type="submission" date="2014-12" db="EMBL/GenBank/DDBJ databases">
        <title>Insight into the proteome of Arion vulgaris.</title>
        <authorList>
            <person name="Aradska J."/>
            <person name="Bulat T."/>
            <person name="Smidak R."/>
            <person name="Sarate P."/>
            <person name="Gangsoo J."/>
            <person name="Sialana F."/>
            <person name="Bilban M."/>
            <person name="Lubec G."/>
        </authorList>
    </citation>
    <scope>NUCLEOTIDE SEQUENCE</scope>
    <source>
        <tissue evidence="1">Skin</tissue>
    </source>
</reference>